<protein>
    <submittedName>
        <fullName evidence="7">Aromatic acid/H+ symport family MFS transporter</fullName>
    </submittedName>
</protein>
<feature type="transmembrane region" description="Helical" evidence="5">
    <location>
        <begin position="254"/>
        <end position="274"/>
    </location>
</feature>
<keyword evidence="8" id="KW-1185">Reference proteome</keyword>
<organism evidence="7 8">
    <name type="scientific">Telmatospirillum siberiense</name>
    <dbReference type="NCBI Taxonomy" id="382514"/>
    <lineage>
        <taxon>Bacteria</taxon>
        <taxon>Pseudomonadati</taxon>
        <taxon>Pseudomonadota</taxon>
        <taxon>Alphaproteobacteria</taxon>
        <taxon>Rhodospirillales</taxon>
        <taxon>Rhodospirillaceae</taxon>
        <taxon>Telmatospirillum</taxon>
    </lineage>
</organism>
<dbReference type="SUPFAM" id="SSF103473">
    <property type="entry name" value="MFS general substrate transporter"/>
    <property type="match status" value="1"/>
</dbReference>
<dbReference type="PANTHER" id="PTHR23508:SF10">
    <property type="entry name" value="CARBOXYLIC ACID TRANSPORTER PROTEIN HOMOLOG"/>
    <property type="match status" value="1"/>
</dbReference>
<proteinExistence type="predicted"/>
<evidence type="ECO:0000256" key="3">
    <source>
        <dbReference type="ARBA" id="ARBA00022989"/>
    </source>
</evidence>
<dbReference type="PROSITE" id="PS00217">
    <property type="entry name" value="SUGAR_TRANSPORT_2"/>
    <property type="match status" value="1"/>
</dbReference>
<comment type="subcellular location">
    <subcellularLocation>
        <location evidence="1">Membrane</location>
        <topology evidence="1">Multi-pass membrane protein</topology>
    </subcellularLocation>
</comment>
<dbReference type="PROSITE" id="PS00216">
    <property type="entry name" value="SUGAR_TRANSPORT_1"/>
    <property type="match status" value="1"/>
</dbReference>
<dbReference type="AlphaFoldDB" id="A0A2N3PV03"/>
<feature type="transmembrane region" description="Helical" evidence="5">
    <location>
        <begin position="176"/>
        <end position="199"/>
    </location>
</feature>
<dbReference type="Proteomes" id="UP000233293">
    <property type="component" value="Unassembled WGS sequence"/>
</dbReference>
<accession>A0A2N3PV03</accession>
<dbReference type="Pfam" id="PF07690">
    <property type="entry name" value="MFS_1"/>
    <property type="match status" value="1"/>
</dbReference>
<feature type="transmembrane region" description="Helical" evidence="5">
    <location>
        <begin position="26"/>
        <end position="49"/>
    </location>
</feature>
<feature type="transmembrane region" description="Helical" evidence="5">
    <location>
        <begin position="352"/>
        <end position="372"/>
    </location>
</feature>
<feature type="transmembrane region" description="Helical" evidence="5">
    <location>
        <begin position="419"/>
        <end position="436"/>
    </location>
</feature>
<dbReference type="CDD" id="cd17365">
    <property type="entry name" value="MFS_PcaK_like"/>
    <property type="match status" value="1"/>
</dbReference>
<feature type="transmembrane region" description="Helical" evidence="5">
    <location>
        <begin position="324"/>
        <end position="346"/>
    </location>
</feature>
<sequence length="455" mass="48547">MTGSANRLNLQELLNKSAVSAFQWRVGLLAFSVLVCDGFDIVAIGFILPSLINDWHVTREALGPALVAGLFGLATGAFCGGPIADRIGRRKVIIGSVMFFGIMSFATAWSTSLTMLVVMRFLTGLGLGASQPNTGTLMAEFAPWRHRSVFVTLTYCGFTVGAAAGGFLSAGMLASYGWPSILIVGGIVPMFFAVLYFFFLPESPRFLSLHPDRHRDLCAIVNKIAPGTAGPNTQFVNEAVVKSKVPFVRIVTPPYLSVTVLLWLGVFCAQVTVYLMNSWLPTLIKDVGFSVGDAALIGAMGQVGGTIGNIFIGWAMDKWEQHRVVCVVLFVGALAAIALGVAAMGVKLSLPILMVMIFVIGLTTNCTHTAWYPMSTNFYPTEMRATGTGWVTFFGRLGGISGASVGAVLLAFHLTMGEIFWFLCLPIGVGIIAAFVKGRLTRKQAIGPAVSVAAH</sequence>
<dbReference type="PANTHER" id="PTHR23508">
    <property type="entry name" value="CARBOXYLIC ACID TRANSPORTER PROTEIN HOMOLOG"/>
    <property type="match status" value="1"/>
</dbReference>
<dbReference type="InterPro" id="IPR036259">
    <property type="entry name" value="MFS_trans_sf"/>
</dbReference>
<gene>
    <name evidence="7" type="ORF">CWS72_12390</name>
</gene>
<evidence type="ECO:0000256" key="5">
    <source>
        <dbReference type="SAM" id="Phobius"/>
    </source>
</evidence>
<dbReference type="PROSITE" id="PS50850">
    <property type="entry name" value="MFS"/>
    <property type="match status" value="1"/>
</dbReference>
<feature type="transmembrane region" description="Helical" evidence="5">
    <location>
        <begin position="92"/>
        <end position="111"/>
    </location>
</feature>
<evidence type="ECO:0000259" key="6">
    <source>
        <dbReference type="PROSITE" id="PS50850"/>
    </source>
</evidence>
<feature type="transmembrane region" description="Helical" evidence="5">
    <location>
        <begin position="149"/>
        <end position="170"/>
    </location>
</feature>
<evidence type="ECO:0000256" key="4">
    <source>
        <dbReference type="ARBA" id="ARBA00023136"/>
    </source>
</evidence>
<comment type="caution">
    <text evidence="7">The sequence shown here is derived from an EMBL/GenBank/DDBJ whole genome shotgun (WGS) entry which is preliminary data.</text>
</comment>
<keyword evidence="4 5" id="KW-0472">Membrane</keyword>
<feature type="domain" description="Major facilitator superfamily (MFS) profile" evidence="6">
    <location>
        <begin position="26"/>
        <end position="442"/>
    </location>
</feature>
<keyword evidence="3 5" id="KW-1133">Transmembrane helix</keyword>
<evidence type="ECO:0000256" key="2">
    <source>
        <dbReference type="ARBA" id="ARBA00022692"/>
    </source>
</evidence>
<dbReference type="GO" id="GO:0005886">
    <property type="term" value="C:plasma membrane"/>
    <property type="evidence" value="ECO:0007669"/>
    <property type="project" value="TreeGrafter"/>
</dbReference>
<dbReference type="PIRSF" id="PIRSF002808">
    <property type="entry name" value="Hexose_phosphate_transp"/>
    <property type="match status" value="1"/>
</dbReference>
<dbReference type="InterPro" id="IPR000849">
    <property type="entry name" value="Sugar_P_transporter"/>
</dbReference>
<feature type="transmembrane region" description="Helical" evidence="5">
    <location>
        <begin position="393"/>
        <end position="413"/>
    </location>
</feature>
<dbReference type="InterPro" id="IPR011701">
    <property type="entry name" value="MFS"/>
</dbReference>
<name>A0A2N3PV03_9PROT</name>
<dbReference type="OrthoDB" id="9784658at2"/>
<dbReference type="Gene3D" id="1.20.1250.20">
    <property type="entry name" value="MFS general substrate transporter like domains"/>
    <property type="match status" value="1"/>
</dbReference>
<dbReference type="RefSeq" id="WP_101251033.1">
    <property type="nucleotide sequence ID" value="NZ_PIUM01000013.1"/>
</dbReference>
<keyword evidence="2 5" id="KW-0812">Transmembrane</keyword>
<evidence type="ECO:0000313" key="8">
    <source>
        <dbReference type="Proteomes" id="UP000233293"/>
    </source>
</evidence>
<feature type="transmembrane region" description="Helical" evidence="5">
    <location>
        <begin position="61"/>
        <end position="80"/>
    </location>
</feature>
<dbReference type="InterPro" id="IPR020846">
    <property type="entry name" value="MFS_dom"/>
</dbReference>
<dbReference type="GO" id="GO:0046943">
    <property type="term" value="F:carboxylic acid transmembrane transporter activity"/>
    <property type="evidence" value="ECO:0007669"/>
    <property type="project" value="TreeGrafter"/>
</dbReference>
<evidence type="ECO:0000256" key="1">
    <source>
        <dbReference type="ARBA" id="ARBA00004141"/>
    </source>
</evidence>
<dbReference type="InterPro" id="IPR005829">
    <property type="entry name" value="Sugar_transporter_CS"/>
</dbReference>
<reference evidence="8" key="1">
    <citation type="submission" date="2017-12" db="EMBL/GenBank/DDBJ databases">
        <title>Draft genome sequence of Telmatospirillum siberiense 26-4b1T, an acidotolerant peatland alphaproteobacterium potentially involved in sulfur cycling.</title>
        <authorList>
            <person name="Hausmann B."/>
            <person name="Pjevac P."/>
            <person name="Schreck K."/>
            <person name="Herbold C.W."/>
            <person name="Daims H."/>
            <person name="Wagner M."/>
            <person name="Pester M."/>
            <person name="Loy A."/>
        </authorList>
    </citation>
    <scope>NUCLEOTIDE SEQUENCE [LARGE SCALE GENOMIC DNA]</scope>
    <source>
        <strain evidence="8">26-4b1</strain>
    </source>
</reference>
<evidence type="ECO:0000313" key="7">
    <source>
        <dbReference type="EMBL" id="PKU24239.1"/>
    </source>
</evidence>
<dbReference type="EMBL" id="PIUM01000013">
    <property type="protein sequence ID" value="PKU24239.1"/>
    <property type="molecule type" value="Genomic_DNA"/>
</dbReference>